<keyword evidence="1" id="KW-1133">Transmembrane helix</keyword>
<reference evidence="2" key="2">
    <citation type="submission" date="2014-07" db="EMBL/GenBank/DDBJ databases">
        <title>Genetics and epidemiology of antimicrobial resistance in B. fragilis group.</title>
        <authorList>
            <person name="Sydenham T.V."/>
            <person name="Hasman H."/>
            <person name="Kemp M."/>
            <person name="Justesen U.S."/>
        </authorList>
    </citation>
    <scope>NUCLEOTIDE SEQUENCE [LARGE SCALE GENOMIC DNA]</scope>
    <source>
        <strain evidence="2">DCMOUH0018B</strain>
    </source>
</reference>
<proteinExistence type="predicted"/>
<evidence type="ECO:0000313" key="2">
    <source>
        <dbReference type="EMBL" id="KFX72894.1"/>
    </source>
</evidence>
<dbReference type="PATRIC" id="fig|817.53.peg.4412"/>
<evidence type="ECO:0008006" key="3">
    <source>
        <dbReference type="Google" id="ProtNLM"/>
    </source>
</evidence>
<keyword evidence="1" id="KW-0472">Membrane</keyword>
<gene>
    <name evidence="2" type="ORF">EE52_0221370</name>
</gene>
<dbReference type="EMBL" id="JMZZ02000225">
    <property type="protein sequence ID" value="KFX72894.1"/>
    <property type="molecule type" value="Genomic_DNA"/>
</dbReference>
<keyword evidence="1" id="KW-0812">Transmembrane</keyword>
<organism evidence="2">
    <name type="scientific">Bacteroides fragilis</name>
    <dbReference type="NCBI Taxonomy" id="817"/>
    <lineage>
        <taxon>Bacteria</taxon>
        <taxon>Pseudomonadati</taxon>
        <taxon>Bacteroidota</taxon>
        <taxon>Bacteroidia</taxon>
        <taxon>Bacteroidales</taxon>
        <taxon>Bacteroidaceae</taxon>
        <taxon>Bacteroides</taxon>
    </lineage>
</organism>
<sequence length="88" mass="10337">MTESMMGQFVRFMRFCNRRWVKWPTVIVFLTAITVAHFVMADKYGDSPNAPTWEFTITLHAAMLVAAAIIIVFYKKRIKRKLMEYGKD</sequence>
<protein>
    <recommendedName>
        <fullName evidence="3">Transmembrane protein</fullName>
    </recommendedName>
</protein>
<comment type="caution">
    <text evidence="2">The sequence shown here is derived from an EMBL/GenBank/DDBJ whole genome shotgun (WGS) entry which is preliminary data.</text>
</comment>
<feature type="transmembrane region" description="Helical" evidence="1">
    <location>
        <begin position="57"/>
        <end position="74"/>
    </location>
</feature>
<dbReference type="AlphaFoldDB" id="A0A0I9UJN6"/>
<reference evidence="2" key="1">
    <citation type="book" date="2014" name="THE 24TH EUROPEAN CONGRESS OF CLINICAL MICROBIOLOGY AND INFECTIOUS DISEASES" publisher="ECCMID 2014" city="Barcelona, Spain">
        <title>Identification of resistance genes in three multidrug-resistant Bacteroides fragilis isolates by whole genome sequencing.</title>
        <editorList>
            <person name="Unknown"/>
            <person name="A."/>
        </editorList>
        <authorList>
            <person name="Sydenham T.V."/>
            <person name="Hasman H."/>
            <person name="Wang M."/>
            <person name="Soki J."/>
            <person name="Nagy E."/>
            <person name="Justesen U.S."/>
        </authorList>
    </citation>
    <scope>NUCLEOTIDE SEQUENCE</scope>
    <source>
        <strain evidence="2">DCMOUH0018B</strain>
    </source>
</reference>
<evidence type="ECO:0000256" key="1">
    <source>
        <dbReference type="SAM" id="Phobius"/>
    </source>
</evidence>
<accession>A0A0I9UJN6</accession>
<name>A0A0I9UJN6_BACFG</name>